<name>A0ACB5UFJ8_9FIRM</name>
<comment type="caution">
    <text evidence="1">The sequence shown here is derived from an EMBL/GenBank/DDBJ whole genome shotgun (WGS) entry which is preliminary data.</text>
</comment>
<sequence>MDNIQAMKIIEDEELKNYNWFNDHEVSPNEICIRKVNDHWSVFTSDERCSKISEELYQNKSKALEDFIERLKADKILRTL</sequence>
<organism evidence="1 2">
    <name type="scientific">Vallitalea maricola</name>
    <dbReference type="NCBI Taxonomy" id="3074433"/>
    <lineage>
        <taxon>Bacteria</taxon>
        <taxon>Bacillati</taxon>
        <taxon>Bacillota</taxon>
        <taxon>Clostridia</taxon>
        <taxon>Lachnospirales</taxon>
        <taxon>Vallitaleaceae</taxon>
        <taxon>Vallitalea</taxon>
    </lineage>
</organism>
<dbReference type="Proteomes" id="UP001374599">
    <property type="component" value="Unassembled WGS sequence"/>
</dbReference>
<protein>
    <submittedName>
        <fullName evidence="1">Uncharacterized protein</fullName>
    </submittedName>
</protein>
<evidence type="ECO:0000313" key="2">
    <source>
        <dbReference type="Proteomes" id="UP001374599"/>
    </source>
</evidence>
<dbReference type="EMBL" id="BTPU01000008">
    <property type="protein sequence ID" value="GMQ61375.1"/>
    <property type="molecule type" value="Genomic_DNA"/>
</dbReference>
<reference evidence="1" key="1">
    <citation type="submission" date="2023-09" db="EMBL/GenBank/DDBJ databases">
        <title>Vallitalea sediminicola and Vallitalea maricola sp. nov., anaerobic bacteria isolated from marine sediment.</title>
        <authorList>
            <person name="Hirano S."/>
            <person name="Maeda A."/>
            <person name="Terahara T."/>
            <person name="Mori K."/>
            <person name="Hamada M."/>
            <person name="Matsumoto R."/>
            <person name="Kobayashi T."/>
        </authorList>
    </citation>
    <scope>NUCLEOTIDE SEQUENCE</scope>
    <source>
        <strain evidence="1">AN17-2</strain>
    </source>
</reference>
<evidence type="ECO:0000313" key="1">
    <source>
        <dbReference type="EMBL" id="GMQ61375.1"/>
    </source>
</evidence>
<keyword evidence="2" id="KW-1185">Reference proteome</keyword>
<gene>
    <name evidence="1" type="ORF">AN2V17_06030</name>
</gene>
<accession>A0ACB5UFJ8</accession>
<proteinExistence type="predicted"/>